<dbReference type="GO" id="GO:0016627">
    <property type="term" value="F:oxidoreductase activity, acting on the CH-CH group of donors"/>
    <property type="evidence" value="ECO:0007669"/>
    <property type="project" value="UniProtKB-ARBA"/>
</dbReference>
<dbReference type="GO" id="GO:0051536">
    <property type="term" value="F:iron-sulfur cluster binding"/>
    <property type="evidence" value="ECO:0007669"/>
    <property type="project" value="InterPro"/>
</dbReference>
<dbReference type="PRINTS" id="PR00419">
    <property type="entry name" value="ADXRDTASE"/>
</dbReference>
<dbReference type="AlphaFoldDB" id="A0A6S8JUP3"/>
<keyword evidence="1" id="KW-0560">Oxidoreductase</keyword>
<gene>
    <name evidence="4" type="ORF">ACOF00016_LOCUS4155</name>
    <name evidence="5" type="ORF">ACOF00016_LOCUS4156</name>
</gene>
<accession>A0A6S8JUP3</accession>
<feature type="domain" description="Dihydroprymidine dehydrogenase" evidence="3">
    <location>
        <begin position="75"/>
        <end position="176"/>
    </location>
</feature>
<dbReference type="Gene3D" id="1.10.1060.10">
    <property type="entry name" value="Alpha-helical ferredoxin"/>
    <property type="match status" value="1"/>
</dbReference>
<dbReference type="SUPFAM" id="SSF46548">
    <property type="entry name" value="alpha-helical ferredoxin"/>
    <property type="match status" value="1"/>
</dbReference>
<dbReference type="InterPro" id="IPR036188">
    <property type="entry name" value="FAD/NAD-bd_sf"/>
</dbReference>
<reference evidence="5" key="1">
    <citation type="submission" date="2021-01" db="EMBL/GenBank/DDBJ databases">
        <authorList>
            <person name="Corre E."/>
            <person name="Pelletier E."/>
            <person name="Niang G."/>
            <person name="Scheremetjew M."/>
            <person name="Finn R."/>
            <person name="Kale V."/>
            <person name="Holt S."/>
            <person name="Cochrane G."/>
            <person name="Meng A."/>
            <person name="Brown T."/>
            <person name="Cohen L."/>
        </authorList>
    </citation>
    <scope>NUCLEOTIDE SEQUENCE</scope>
    <source>
        <strain evidence="5">CCMP127</strain>
    </source>
</reference>
<dbReference type="Pfam" id="PF13450">
    <property type="entry name" value="NAD_binding_8"/>
    <property type="match status" value="1"/>
</dbReference>
<dbReference type="Gene3D" id="3.50.50.60">
    <property type="entry name" value="FAD/NAD(P)-binding domain"/>
    <property type="match status" value="1"/>
</dbReference>
<dbReference type="PANTHER" id="PTHR43073:SF2">
    <property type="entry name" value="DIHYDROPYRIMIDINE DEHYDROGENASE [NADP(+)]"/>
    <property type="match status" value="1"/>
</dbReference>
<sequence>MTTEPAVADIEDLFRSPQYAQQPRLVHPTTTPVRPTRQSKRLAKQFQRNVPINKADEDVQRKELYHNFDAAADAHLLTEADAVREAARCLKCADAPCQKACPTAVDVKAFLTSLQNRNIYGAAQMILSANPCGYTTGTLCMTSELCASACNLSHTAAGPIPISKLQQFVLHYYAQMQVSPRVVPHVRAGHYYPTPPKRIALIGAGPASLACATFLARLGGTDTSYVCDVYEQRATVGGLGQWEIPQFRLAQAAVQWEWQQVQQLPGVTVHTHQGLGKDFTVTSLLSQQNYNAVFLGIGKPQPQRLRDVFHEMGPAQGYYDSHQFLEAASRQSKGMPPSNGANAADLESKQEEDPEELILHGRVLVLGGGMITEIIPLDGGTTWDGEFGRDRESDGHVRYLLWQLHKCTCL</sequence>
<evidence type="ECO:0000256" key="2">
    <source>
        <dbReference type="SAM" id="MobiDB-lite"/>
    </source>
</evidence>
<evidence type="ECO:0000313" key="5">
    <source>
        <dbReference type="EMBL" id="CAE0406247.1"/>
    </source>
</evidence>
<protein>
    <recommendedName>
        <fullName evidence="3">Dihydroprymidine dehydrogenase domain-containing protein</fullName>
    </recommendedName>
</protein>
<feature type="region of interest" description="Disordered" evidence="2">
    <location>
        <begin position="329"/>
        <end position="354"/>
    </location>
</feature>
<dbReference type="Pfam" id="PF14691">
    <property type="entry name" value="Fer4_20"/>
    <property type="match status" value="1"/>
</dbReference>
<evidence type="ECO:0000313" key="4">
    <source>
        <dbReference type="EMBL" id="CAE0406246.1"/>
    </source>
</evidence>
<organism evidence="5">
    <name type="scientific">Amphora coffeiformis</name>
    <dbReference type="NCBI Taxonomy" id="265554"/>
    <lineage>
        <taxon>Eukaryota</taxon>
        <taxon>Sar</taxon>
        <taxon>Stramenopiles</taxon>
        <taxon>Ochrophyta</taxon>
        <taxon>Bacillariophyta</taxon>
        <taxon>Bacillariophyceae</taxon>
        <taxon>Bacillariophycidae</taxon>
        <taxon>Thalassiophysales</taxon>
        <taxon>Catenulaceae</taxon>
        <taxon>Amphora</taxon>
    </lineage>
</organism>
<dbReference type="InterPro" id="IPR028261">
    <property type="entry name" value="DPD_II"/>
</dbReference>
<dbReference type="EMBL" id="HBIM01004859">
    <property type="protein sequence ID" value="CAE0406246.1"/>
    <property type="molecule type" value="Transcribed_RNA"/>
</dbReference>
<dbReference type="SUPFAM" id="SSF51971">
    <property type="entry name" value="Nucleotide-binding domain"/>
    <property type="match status" value="1"/>
</dbReference>
<dbReference type="PANTHER" id="PTHR43073">
    <property type="entry name" value="DIHYDROPYRIMIDINE DEHYDROGENASE [NADP(+)]"/>
    <property type="match status" value="1"/>
</dbReference>
<proteinExistence type="predicted"/>
<dbReference type="InterPro" id="IPR009051">
    <property type="entry name" value="Helical_ferredxn"/>
</dbReference>
<evidence type="ECO:0000259" key="3">
    <source>
        <dbReference type="Pfam" id="PF14691"/>
    </source>
</evidence>
<evidence type="ECO:0000256" key="1">
    <source>
        <dbReference type="ARBA" id="ARBA00023002"/>
    </source>
</evidence>
<name>A0A6S8JUP3_9STRA</name>
<dbReference type="EMBL" id="HBIM01004860">
    <property type="protein sequence ID" value="CAE0406247.1"/>
    <property type="molecule type" value="Transcribed_RNA"/>
</dbReference>